<gene>
    <name evidence="1" type="ORF">I4F81_007979</name>
</gene>
<comment type="caution">
    <text evidence="1">The sequence shown here is derived from an EMBL/GenBank/DDBJ whole genome shotgun (WGS) entry which is preliminary data.</text>
</comment>
<sequence>MFFDVSDGRVEEAIGQYLLLVKRGSTLACRAFATQTEAMCWLTEPLTKEAVSNACEDGAAAGAPGPTGWLAVFSSASCSAFAVEREGVRRALSVMAPVDAGLTLLRGFETAANALSWLAGGAPQDVVDVMTSSSVSLPRRASSSHSTIMSPPGSAMSRNVLPQPKRLGGQRTVGAVHRSAGAASDLKLSAAVACHGVGSLSVGAPAVEVNAGSGRSRTVCPARVGLPSQALAPAACAQSLCFRRLEADVHPDKDLLKTPTLDVGVRRGAADSCGSGLGKQRKVTADDGPNAGLNPPVRSRDWTDGMLSRASLERMRIESKQYYDALFATEAVKTREKGPSSSACTIPVDIAGKGNPASVCGALVSSVSSSERRTPPLKCIGTPSTQLPADLSGRAEMVAAAPDADRRVAGELPRDGAVALSPHRTVLDHTVVQRPGGGGMTRSNSAGDRGVPVLMGQQHGGDEHPAVGQRSGADEGDGQPPCQPPHVLGGRDRPEPAAASTNRPAHHPASLLGPLSLLAAAGEWSALCERMSAQMESTLVSGGPGVGKTTFLRKYCAYLRQKFDADGQAVVCAPTGSAAKTAMGVTYHSFFGFELKYVPQLAEPAEEAARLLATKRFGPIRRRLGLVRVLFLDEISMVPADRFDVMMELLAQSRGDADDAAVVYPFGDFLQLRPTHGQYAYEAACWPPVFNGKFVDLTRVMRQRDAAFVSAICDARFGLCTPAVMQLVAERTVSDKEYAALELNVLLLIPTHGGVLAHNQACLRRLAPQVRPAPFVSCDFTRLDKNREAALPLKRTTEVTAASCRASLMDCVAPRVVEHCRQARVMYTSNAKAKLGLCHGSIGWITDYMDDGTPIVRFPHTPLPRDVAVKFMGVRDAGATWIEVECPAVEFEARVHSSPGMVAVRKQVPFVLGWAITVHRSQSLTLSEAVLDLAHAFEAGMVHAALSRASNKANLYIKSFSPGRLFAHEGTVAKYMQTWSRL</sequence>
<evidence type="ECO:0000313" key="1">
    <source>
        <dbReference type="EMBL" id="KAK1865448.1"/>
    </source>
</evidence>
<keyword evidence="2" id="KW-1185">Reference proteome</keyword>
<name>A0ACC3C5S4_PYRYE</name>
<accession>A0ACC3C5S4</accession>
<dbReference type="Proteomes" id="UP000798662">
    <property type="component" value="Chromosome 2"/>
</dbReference>
<organism evidence="1 2">
    <name type="scientific">Pyropia yezoensis</name>
    <name type="common">Susabi-nori</name>
    <name type="synonym">Porphyra yezoensis</name>
    <dbReference type="NCBI Taxonomy" id="2788"/>
    <lineage>
        <taxon>Eukaryota</taxon>
        <taxon>Rhodophyta</taxon>
        <taxon>Bangiophyceae</taxon>
        <taxon>Bangiales</taxon>
        <taxon>Bangiaceae</taxon>
        <taxon>Pyropia</taxon>
    </lineage>
</organism>
<protein>
    <submittedName>
        <fullName evidence="1">Uncharacterized protein</fullName>
    </submittedName>
</protein>
<evidence type="ECO:0000313" key="2">
    <source>
        <dbReference type="Proteomes" id="UP000798662"/>
    </source>
</evidence>
<dbReference type="EMBL" id="CM020619">
    <property type="protein sequence ID" value="KAK1865448.1"/>
    <property type="molecule type" value="Genomic_DNA"/>
</dbReference>
<reference evidence="1" key="1">
    <citation type="submission" date="2019-11" db="EMBL/GenBank/DDBJ databases">
        <title>Nori genome reveals adaptations in red seaweeds to the harsh intertidal environment.</title>
        <authorList>
            <person name="Wang D."/>
            <person name="Mao Y."/>
        </authorList>
    </citation>
    <scope>NUCLEOTIDE SEQUENCE</scope>
    <source>
        <tissue evidence="1">Gametophyte</tissue>
    </source>
</reference>
<proteinExistence type="predicted"/>